<dbReference type="SUPFAM" id="SSF56112">
    <property type="entry name" value="Protein kinase-like (PK-like)"/>
    <property type="match status" value="1"/>
</dbReference>
<dbReference type="InterPro" id="IPR000719">
    <property type="entry name" value="Prot_kinase_dom"/>
</dbReference>
<dbReference type="GO" id="GO:0050684">
    <property type="term" value="P:regulation of mRNA processing"/>
    <property type="evidence" value="ECO:0007669"/>
    <property type="project" value="TreeGrafter"/>
</dbReference>
<evidence type="ECO:0000256" key="9">
    <source>
        <dbReference type="PROSITE-ProRule" id="PRU10141"/>
    </source>
</evidence>
<keyword evidence="2 10" id="KW-0723">Serine/threonine-protein kinase</keyword>
<evidence type="ECO:0000313" key="12">
    <source>
        <dbReference type="EMBL" id="KAF5366494.1"/>
    </source>
</evidence>
<keyword evidence="6 9" id="KW-0067">ATP-binding</keyword>
<dbReference type="PANTHER" id="PTHR47634">
    <property type="entry name" value="PROTEIN KINASE DOMAIN-CONTAINING PROTEIN-RELATED"/>
    <property type="match status" value="1"/>
</dbReference>
<dbReference type="InterPro" id="IPR017441">
    <property type="entry name" value="Protein_kinase_ATP_BS"/>
</dbReference>
<dbReference type="GO" id="GO:0000245">
    <property type="term" value="P:spliceosomal complex assembly"/>
    <property type="evidence" value="ECO:0007669"/>
    <property type="project" value="TreeGrafter"/>
</dbReference>
<comment type="caution">
    <text evidence="12">The sequence shown here is derived from an EMBL/GenBank/DDBJ whole genome shotgun (WGS) entry which is preliminary data.</text>
</comment>
<protein>
    <recommendedName>
        <fullName evidence="1">non-specific serine/threonine protein kinase</fullName>
        <ecNumber evidence="1">2.7.11.1</ecNumber>
    </recommendedName>
</protein>
<evidence type="ECO:0000256" key="6">
    <source>
        <dbReference type="ARBA" id="ARBA00022840"/>
    </source>
</evidence>
<feature type="binding site" evidence="9">
    <location>
        <position position="107"/>
    </location>
    <ligand>
        <name>ATP</name>
        <dbReference type="ChEBI" id="CHEBI:30616"/>
    </ligand>
</feature>
<keyword evidence="3" id="KW-0808">Transferase</keyword>
<dbReference type="EC" id="2.7.11.1" evidence="1"/>
<dbReference type="InterPro" id="IPR051334">
    <property type="entry name" value="SRPK"/>
</dbReference>
<dbReference type="Gene3D" id="3.30.200.20">
    <property type="entry name" value="Phosphorylase Kinase, domain 1"/>
    <property type="match status" value="1"/>
</dbReference>
<comment type="similarity">
    <text evidence="10">Belongs to the protein kinase superfamily.</text>
</comment>
<accession>A0A8H5GKP1</accession>
<feature type="domain" description="Protein kinase" evidence="11">
    <location>
        <begin position="78"/>
        <end position="452"/>
    </location>
</feature>
<dbReference type="OrthoDB" id="5979581at2759"/>
<evidence type="ECO:0000256" key="3">
    <source>
        <dbReference type="ARBA" id="ARBA00022679"/>
    </source>
</evidence>
<keyword evidence="4 9" id="KW-0547">Nucleotide-binding</keyword>
<dbReference type="InterPro" id="IPR008271">
    <property type="entry name" value="Ser/Thr_kinase_AS"/>
</dbReference>
<dbReference type="AlphaFoldDB" id="A0A8H5GKP1"/>
<dbReference type="GO" id="GO:0004674">
    <property type="term" value="F:protein serine/threonine kinase activity"/>
    <property type="evidence" value="ECO:0007669"/>
    <property type="project" value="UniProtKB-KW"/>
</dbReference>
<evidence type="ECO:0000256" key="1">
    <source>
        <dbReference type="ARBA" id="ARBA00012513"/>
    </source>
</evidence>
<dbReference type="SMART" id="SM00220">
    <property type="entry name" value="S_TKc"/>
    <property type="match status" value="1"/>
</dbReference>
<dbReference type="EMBL" id="JAACJN010000152">
    <property type="protein sequence ID" value="KAF5366494.1"/>
    <property type="molecule type" value="Genomic_DNA"/>
</dbReference>
<evidence type="ECO:0000256" key="2">
    <source>
        <dbReference type="ARBA" id="ARBA00022527"/>
    </source>
</evidence>
<sequence length="457" mass="51493">MHELSASRAGTGRPNGLFKTATALFIDIRMSVGSLSSSGTSASSIIHGFPEEDLRQERQDNPGYFPARLGQSLEAGRFCIVRKLGWGQYSSVWLAKDKKQNQFVALKILTCESTKALQTSDKKKRSDELEMLQKISTAQRSHRGFEHTLTLYDSFEFQGPHGRHLCLVIEVLGHSVDYIRHLSDAGDLRLSMALTKRVTKQILCGLEYLHDVCEIVHTDIKHDNILFRLSDVNTVVAHALTAEPSVSYSADTEVITPVVPVVSQPLPLSLEDTVPTAHLKAVLTDVGHSHWQDHHFQELIQPAALRSPEVILGYPWGTSTDIWNLGCLLQTHQVTEFLIGFWLFEFRAHGDKWNAEEDHLARMTEALGTKFDTVFLSKCQNSQKFFTSSGCWRNFTSHEEPTWLLEKLLAEFASVDLGEDEIIAAGKFLRKCLRIIPEERASARELLRDPWLADVFL</sequence>
<evidence type="ECO:0000256" key="10">
    <source>
        <dbReference type="RuleBase" id="RU000304"/>
    </source>
</evidence>
<keyword evidence="13" id="KW-1185">Reference proteome</keyword>
<name>A0A8H5GKP1_9AGAR</name>
<keyword evidence="5" id="KW-0418">Kinase</keyword>
<organism evidence="12 13">
    <name type="scientific">Collybiopsis confluens</name>
    <dbReference type="NCBI Taxonomy" id="2823264"/>
    <lineage>
        <taxon>Eukaryota</taxon>
        <taxon>Fungi</taxon>
        <taxon>Dikarya</taxon>
        <taxon>Basidiomycota</taxon>
        <taxon>Agaricomycotina</taxon>
        <taxon>Agaricomycetes</taxon>
        <taxon>Agaricomycetidae</taxon>
        <taxon>Agaricales</taxon>
        <taxon>Marasmiineae</taxon>
        <taxon>Omphalotaceae</taxon>
        <taxon>Collybiopsis</taxon>
    </lineage>
</organism>
<comment type="catalytic activity">
    <reaction evidence="7">
        <text>L-threonyl-[protein] + ATP = O-phospho-L-threonyl-[protein] + ADP + H(+)</text>
        <dbReference type="Rhea" id="RHEA:46608"/>
        <dbReference type="Rhea" id="RHEA-COMP:11060"/>
        <dbReference type="Rhea" id="RHEA-COMP:11605"/>
        <dbReference type="ChEBI" id="CHEBI:15378"/>
        <dbReference type="ChEBI" id="CHEBI:30013"/>
        <dbReference type="ChEBI" id="CHEBI:30616"/>
        <dbReference type="ChEBI" id="CHEBI:61977"/>
        <dbReference type="ChEBI" id="CHEBI:456216"/>
        <dbReference type="EC" id="2.7.11.1"/>
    </reaction>
</comment>
<comment type="catalytic activity">
    <reaction evidence="8">
        <text>L-seryl-[protein] + ATP = O-phospho-L-seryl-[protein] + ADP + H(+)</text>
        <dbReference type="Rhea" id="RHEA:17989"/>
        <dbReference type="Rhea" id="RHEA-COMP:9863"/>
        <dbReference type="Rhea" id="RHEA-COMP:11604"/>
        <dbReference type="ChEBI" id="CHEBI:15378"/>
        <dbReference type="ChEBI" id="CHEBI:29999"/>
        <dbReference type="ChEBI" id="CHEBI:30616"/>
        <dbReference type="ChEBI" id="CHEBI:83421"/>
        <dbReference type="ChEBI" id="CHEBI:456216"/>
        <dbReference type="EC" id="2.7.11.1"/>
    </reaction>
</comment>
<dbReference type="PROSITE" id="PS50011">
    <property type="entry name" value="PROTEIN_KINASE_DOM"/>
    <property type="match status" value="1"/>
</dbReference>
<evidence type="ECO:0000313" key="13">
    <source>
        <dbReference type="Proteomes" id="UP000518752"/>
    </source>
</evidence>
<reference evidence="12 13" key="1">
    <citation type="journal article" date="2020" name="ISME J.">
        <title>Uncovering the hidden diversity of litter-decomposition mechanisms in mushroom-forming fungi.</title>
        <authorList>
            <person name="Floudas D."/>
            <person name="Bentzer J."/>
            <person name="Ahren D."/>
            <person name="Johansson T."/>
            <person name="Persson P."/>
            <person name="Tunlid A."/>
        </authorList>
    </citation>
    <scope>NUCLEOTIDE SEQUENCE [LARGE SCALE GENOMIC DNA]</scope>
    <source>
        <strain evidence="12 13">CBS 406.79</strain>
    </source>
</reference>
<dbReference type="InterPro" id="IPR011009">
    <property type="entry name" value="Kinase-like_dom_sf"/>
</dbReference>
<evidence type="ECO:0000256" key="7">
    <source>
        <dbReference type="ARBA" id="ARBA00047899"/>
    </source>
</evidence>
<dbReference type="PROSITE" id="PS00107">
    <property type="entry name" value="PROTEIN_KINASE_ATP"/>
    <property type="match status" value="1"/>
</dbReference>
<evidence type="ECO:0000256" key="8">
    <source>
        <dbReference type="ARBA" id="ARBA00048679"/>
    </source>
</evidence>
<dbReference type="Proteomes" id="UP000518752">
    <property type="component" value="Unassembled WGS sequence"/>
</dbReference>
<dbReference type="Gene3D" id="1.10.510.10">
    <property type="entry name" value="Transferase(Phosphotransferase) domain 1"/>
    <property type="match status" value="1"/>
</dbReference>
<dbReference type="PANTHER" id="PTHR47634:SF9">
    <property type="entry name" value="PROTEIN KINASE DOMAIN-CONTAINING PROTEIN-RELATED"/>
    <property type="match status" value="1"/>
</dbReference>
<gene>
    <name evidence="12" type="ORF">D9757_012167</name>
</gene>
<evidence type="ECO:0000256" key="5">
    <source>
        <dbReference type="ARBA" id="ARBA00022777"/>
    </source>
</evidence>
<dbReference type="Pfam" id="PF00069">
    <property type="entry name" value="Pkinase"/>
    <property type="match status" value="1"/>
</dbReference>
<evidence type="ECO:0000256" key="4">
    <source>
        <dbReference type="ARBA" id="ARBA00022741"/>
    </source>
</evidence>
<evidence type="ECO:0000259" key="11">
    <source>
        <dbReference type="PROSITE" id="PS50011"/>
    </source>
</evidence>
<proteinExistence type="inferred from homology"/>
<dbReference type="PROSITE" id="PS00108">
    <property type="entry name" value="PROTEIN_KINASE_ST"/>
    <property type="match status" value="1"/>
</dbReference>
<dbReference type="GO" id="GO:0005524">
    <property type="term" value="F:ATP binding"/>
    <property type="evidence" value="ECO:0007669"/>
    <property type="project" value="UniProtKB-UniRule"/>
</dbReference>